<dbReference type="InterPro" id="IPR004158">
    <property type="entry name" value="DUF247_pln"/>
</dbReference>
<evidence type="ECO:0000313" key="2">
    <source>
        <dbReference type="Proteomes" id="UP001633002"/>
    </source>
</evidence>
<comment type="caution">
    <text evidence="1">The sequence shown here is derived from an EMBL/GenBank/DDBJ whole genome shotgun (WGS) entry which is preliminary data.</text>
</comment>
<reference evidence="1 2" key="1">
    <citation type="submission" date="2024-09" db="EMBL/GenBank/DDBJ databases">
        <title>Chromosome-scale assembly of Riccia sorocarpa.</title>
        <authorList>
            <person name="Paukszto L."/>
        </authorList>
    </citation>
    <scope>NUCLEOTIDE SEQUENCE [LARGE SCALE GENOMIC DNA]</scope>
    <source>
        <strain evidence="1">LP-2024</strain>
        <tissue evidence="1">Aerial parts of the thallus</tissue>
    </source>
</reference>
<gene>
    <name evidence="1" type="ORF">R1sor_026679</name>
</gene>
<proteinExistence type="predicted"/>
<protein>
    <submittedName>
        <fullName evidence="1">Uncharacterized protein</fullName>
    </submittedName>
</protein>
<name>A0ABD3GDJ9_9MARC</name>
<dbReference type="PANTHER" id="PTHR31549">
    <property type="entry name" value="PROTEIN, PUTATIVE (DUF247)-RELATED-RELATED"/>
    <property type="match status" value="1"/>
</dbReference>
<evidence type="ECO:0000313" key="1">
    <source>
        <dbReference type="EMBL" id="KAL3676731.1"/>
    </source>
</evidence>
<dbReference type="AlphaFoldDB" id="A0ABD3GDJ9"/>
<dbReference type="PANTHER" id="PTHR31549:SF25">
    <property type="entry name" value="PROTEIN, PUTATIVE (DUF247)-RELATED"/>
    <property type="match status" value="1"/>
</dbReference>
<sequence length="320" mass="35366">MAAASLGSDPWLLSLNIAEYLKVDQQAWKTLCTEVATPPANGNVADLAHFYADDVDQPLMTPDLAQSALIIDAFVVVFHSEIQKEDEVARLESSTCDHLLQCLHKAIWPDGAPPRTTEAETSNNTCMNRWTLKQLVTSGSKIISTVRGLLNRNVNESTFPAIGAPTTSDSETETSNNTCMSRLKGHAILKQLVTFGTIVVSIVRRVLKLNLTGRTFPALPSASELHKSGFRFRGTDGGDIRLVKSFHRLTAILYIPKLKIEDSSEKRLRNMCVYELITGQSKAPGSWYVHFMDELINQEEDVRLLLQGKPPVIAANLHGR</sequence>
<dbReference type="Pfam" id="PF03140">
    <property type="entry name" value="DUF247"/>
    <property type="match status" value="1"/>
</dbReference>
<keyword evidence="2" id="KW-1185">Reference proteome</keyword>
<dbReference type="EMBL" id="JBJQOH010000008">
    <property type="protein sequence ID" value="KAL3676731.1"/>
    <property type="molecule type" value="Genomic_DNA"/>
</dbReference>
<accession>A0ABD3GDJ9</accession>
<organism evidence="1 2">
    <name type="scientific">Riccia sorocarpa</name>
    <dbReference type="NCBI Taxonomy" id="122646"/>
    <lineage>
        <taxon>Eukaryota</taxon>
        <taxon>Viridiplantae</taxon>
        <taxon>Streptophyta</taxon>
        <taxon>Embryophyta</taxon>
        <taxon>Marchantiophyta</taxon>
        <taxon>Marchantiopsida</taxon>
        <taxon>Marchantiidae</taxon>
        <taxon>Marchantiales</taxon>
        <taxon>Ricciaceae</taxon>
        <taxon>Riccia</taxon>
    </lineage>
</organism>
<dbReference type="Proteomes" id="UP001633002">
    <property type="component" value="Unassembled WGS sequence"/>
</dbReference>